<feature type="domain" description="Response regulatory" evidence="6">
    <location>
        <begin position="7"/>
        <end position="123"/>
    </location>
</feature>
<dbReference type="Proteomes" id="UP001205311">
    <property type="component" value="Unassembled WGS sequence"/>
</dbReference>
<dbReference type="RefSeq" id="WP_253668385.1">
    <property type="nucleotide sequence ID" value="NZ_JAMTCP010000004.1"/>
</dbReference>
<evidence type="ECO:0000256" key="4">
    <source>
        <dbReference type="PROSITE-ProRule" id="PRU00169"/>
    </source>
</evidence>
<organism evidence="7 8">
    <name type="scientific">Streptoalloteichus tenebrarius (strain ATCC 17920 / DSM 40477 / JCM 4838 / CBS 697.72 / NBRC 16177 / NCIMB 11028 / NRRL B-12390 / A12253. 1 / ISP 5477)</name>
    <name type="common">Streptomyces tenebrarius</name>
    <dbReference type="NCBI Taxonomy" id="1933"/>
    <lineage>
        <taxon>Bacteria</taxon>
        <taxon>Bacillati</taxon>
        <taxon>Actinomycetota</taxon>
        <taxon>Actinomycetes</taxon>
        <taxon>Pseudonocardiales</taxon>
        <taxon>Pseudonocardiaceae</taxon>
        <taxon>Streptoalloteichus</taxon>
    </lineage>
</organism>
<dbReference type="InterPro" id="IPR001789">
    <property type="entry name" value="Sig_transdc_resp-reg_receiver"/>
</dbReference>
<dbReference type="PROSITE" id="PS50043">
    <property type="entry name" value="HTH_LUXR_2"/>
    <property type="match status" value="1"/>
</dbReference>
<dbReference type="InterPro" id="IPR011006">
    <property type="entry name" value="CheY-like_superfamily"/>
</dbReference>
<dbReference type="PANTHER" id="PTHR44688:SF16">
    <property type="entry name" value="DNA-BINDING TRANSCRIPTIONAL ACTIVATOR DEVR_DOSR"/>
    <property type="match status" value="1"/>
</dbReference>
<dbReference type="Gene3D" id="3.40.50.2300">
    <property type="match status" value="1"/>
</dbReference>
<dbReference type="PROSITE" id="PS50110">
    <property type="entry name" value="RESPONSE_REGULATORY"/>
    <property type="match status" value="1"/>
</dbReference>
<reference evidence="7 8" key="1">
    <citation type="submission" date="2022-06" db="EMBL/GenBank/DDBJ databases">
        <title>Genomic Encyclopedia of Archaeal and Bacterial Type Strains, Phase II (KMG-II): from individual species to whole genera.</title>
        <authorList>
            <person name="Goeker M."/>
        </authorList>
    </citation>
    <scope>NUCLEOTIDE SEQUENCE [LARGE SCALE GENOMIC DNA]</scope>
    <source>
        <strain evidence="7 8">DSM 40477</strain>
    </source>
</reference>
<evidence type="ECO:0000256" key="3">
    <source>
        <dbReference type="ARBA" id="ARBA00023163"/>
    </source>
</evidence>
<evidence type="ECO:0000259" key="5">
    <source>
        <dbReference type="PROSITE" id="PS50043"/>
    </source>
</evidence>
<dbReference type="Pfam" id="PF00196">
    <property type="entry name" value="GerE"/>
    <property type="match status" value="1"/>
</dbReference>
<dbReference type="CDD" id="cd06170">
    <property type="entry name" value="LuxR_C_like"/>
    <property type="match status" value="1"/>
</dbReference>
<dbReference type="GO" id="GO:0003677">
    <property type="term" value="F:DNA binding"/>
    <property type="evidence" value="ECO:0007669"/>
    <property type="project" value="UniProtKB-KW"/>
</dbReference>
<dbReference type="PRINTS" id="PR00038">
    <property type="entry name" value="HTHLUXR"/>
</dbReference>
<dbReference type="SUPFAM" id="SSF46894">
    <property type="entry name" value="C-terminal effector domain of the bipartite response regulators"/>
    <property type="match status" value="1"/>
</dbReference>
<evidence type="ECO:0000313" key="8">
    <source>
        <dbReference type="Proteomes" id="UP001205311"/>
    </source>
</evidence>
<evidence type="ECO:0000256" key="2">
    <source>
        <dbReference type="ARBA" id="ARBA00023125"/>
    </source>
</evidence>
<dbReference type="InterPro" id="IPR000792">
    <property type="entry name" value="Tscrpt_reg_LuxR_C"/>
</dbReference>
<keyword evidence="8" id="KW-1185">Reference proteome</keyword>
<dbReference type="PROSITE" id="PS00622">
    <property type="entry name" value="HTH_LUXR_1"/>
    <property type="match status" value="1"/>
</dbReference>
<comment type="caution">
    <text evidence="7">The sequence shown here is derived from an EMBL/GenBank/DDBJ whole genome shotgun (WGS) entry which is preliminary data.</text>
</comment>
<accession>A0ABT1HPJ7</accession>
<name>A0ABT1HPJ7_STRSD</name>
<comment type="caution">
    <text evidence="4">Lacks conserved residue(s) required for the propagation of feature annotation.</text>
</comment>
<keyword evidence="3" id="KW-0804">Transcription</keyword>
<feature type="domain" description="HTH luxR-type" evidence="5">
    <location>
        <begin position="147"/>
        <end position="212"/>
    </location>
</feature>
<protein>
    <submittedName>
        <fullName evidence="7">DNA-binding response regulator, NarL/FixJ family, contains REC and HTH domains</fullName>
    </submittedName>
</protein>
<dbReference type="InterPro" id="IPR016032">
    <property type="entry name" value="Sig_transdc_resp-reg_C-effctor"/>
</dbReference>
<sequence>MRVTPVDVLVVGDDTVTSHGLRAAIAQSPTTRLTAEATSLPEVIRCCARGRVDVVVVNAAASGVAVAALVRAVRRLPDPPPVLCLLSTSDPDLAGQLAAAGASGLLYPTASPRDLAAAVVVLRAGCSVSPRAPARRPRFRWDADRAAMTGPRRLTDRELDVLRMIAEGRSNDEIAYRMALSESTVKTHVQRILRKVGRRNRAELAALAYERCMVPEQWSPSD</sequence>
<dbReference type="SUPFAM" id="SSF52172">
    <property type="entry name" value="CheY-like"/>
    <property type="match status" value="1"/>
</dbReference>
<keyword evidence="1" id="KW-0805">Transcription regulation</keyword>
<gene>
    <name evidence="7" type="ORF">LX15_001107</name>
</gene>
<dbReference type="PANTHER" id="PTHR44688">
    <property type="entry name" value="DNA-BINDING TRANSCRIPTIONAL ACTIVATOR DEVR_DOSR"/>
    <property type="match status" value="1"/>
</dbReference>
<dbReference type="SMART" id="SM00421">
    <property type="entry name" value="HTH_LUXR"/>
    <property type="match status" value="1"/>
</dbReference>
<evidence type="ECO:0000313" key="7">
    <source>
        <dbReference type="EMBL" id="MCP2257422.1"/>
    </source>
</evidence>
<evidence type="ECO:0000256" key="1">
    <source>
        <dbReference type="ARBA" id="ARBA00023015"/>
    </source>
</evidence>
<keyword evidence="2 7" id="KW-0238">DNA-binding</keyword>
<evidence type="ECO:0000259" key="6">
    <source>
        <dbReference type="PROSITE" id="PS50110"/>
    </source>
</evidence>
<dbReference type="EMBL" id="JAMTCP010000004">
    <property type="protein sequence ID" value="MCP2257422.1"/>
    <property type="molecule type" value="Genomic_DNA"/>
</dbReference>
<proteinExistence type="predicted"/>